<evidence type="ECO:0000313" key="2">
    <source>
        <dbReference type="EMBL" id="MET6990185.1"/>
    </source>
</evidence>
<organism evidence="2 3">
    <name type="scientific">Sediminicola arcticus</name>
    <dbReference type="NCBI Taxonomy" id="1574308"/>
    <lineage>
        <taxon>Bacteria</taxon>
        <taxon>Pseudomonadati</taxon>
        <taxon>Bacteroidota</taxon>
        <taxon>Flavobacteriia</taxon>
        <taxon>Flavobacteriales</taxon>
        <taxon>Flavobacteriaceae</taxon>
        <taxon>Sediminicola</taxon>
    </lineage>
</organism>
<reference evidence="2 3" key="1">
    <citation type="submission" date="2024-07" db="EMBL/GenBank/DDBJ databases">
        <title>The genome sequence of type strain Sediminicola arcticus GDMCC 1.2805.</title>
        <authorList>
            <person name="Liu Y."/>
        </authorList>
    </citation>
    <scope>NUCLEOTIDE SEQUENCE [LARGE SCALE GENOMIC DNA]</scope>
    <source>
        <strain evidence="2 3">GDMCC 1.2805</strain>
    </source>
</reference>
<comment type="caution">
    <text evidence="2">The sequence shown here is derived from an EMBL/GenBank/DDBJ whole genome shotgun (WGS) entry which is preliminary data.</text>
</comment>
<name>A0ABV2STZ1_9FLAO</name>
<feature type="signal peptide" evidence="1">
    <location>
        <begin position="1"/>
        <end position="19"/>
    </location>
</feature>
<dbReference type="RefSeq" id="WP_354614572.1">
    <property type="nucleotide sequence ID" value="NZ_JBEXAE010000002.1"/>
</dbReference>
<keyword evidence="1" id="KW-0732">Signal</keyword>
<feature type="chain" id="PRO_5046671566" evidence="1">
    <location>
        <begin position="20"/>
        <end position="82"/>
    </location>
</feature>
<keyword evidence="3" id="KW-1185">Reference proteome</keyword>
<evidence type="ECO:0000313" key="3">
    <source>
        <dbReference type="Proteomes" id="UP001549799"/>
    </source>
</evidence>
<protein>
    <submittedName>
        <fullName evidence="2">Uncharacterized protein</fullName>
    </submittedName>
</protein>
<dbReference type="EMBL" id="JBEXAE010000002">
    <property type="protein sequence ID" value="MET6990185.1"/>
    <property type="molecule type" value="Genomic_DNA"/>
</dbReference>
<accession>A0ABV2STZ1</accession>
<gene>
    <name evidence="2" type="ORF">ABXZ36_05945</name>
</gene>
<dbReference type="Proteomes" id="UP001549799">
    <property type="component" value="Unassembled WGS sequence"/>
</dbReference>
<proteinExistence type="predicted"/>
<sequence>MKAILTFVFILFIGVVAQAQETTNENKVENVEITTVTSNASTKYNEVPTENNNEVARLYKNKNARVLKALTFMTKRNAAKLA</sequence>
<evidence type="ECO:0000256" key="1">
    <source>
        <dbReference type="SAM" id="SignalP"/>
    </source>
</evidence>